<keyword evidence="2" id="KW-0963">Cytoplasm</keyword>
<dbReference type="EMBL" id="CU928145">
    <property type="protein sequence ID" value="CAU97448.1"/>
    <property type="molecule type" value="Genomic_DNA"/>
</dbReference>
<dbReference type="Proteomes" id="UP000000746">
    <property type="component" value="Chromosome"/>
</dbReference>
<keyword evidence="1 2" id="KW-0413">Isomerase</keyword>
<dbReference type="GO" id="GO:0005737">
    <property type="term" value="C:cytoplasm"/>
    <property type="evidence" value="ECO:0007669"/>
    <property type="project" value="UniProtKB-SubCell"/>
</dbReference>
<keyword evidence="5" id="KW-1185">Reference proteome</keyword>
<dbReference type="GO" id="GO:0016862">
    <property type="term" value="F:intramolecular oxidoreductase activity, interconverting keto- and enol-groups"/>
    <property type="evidence" value="ECO:0007669"/>
    <property type="project" value="UniProtKB-UniRule"/>
</dbReference>
<feature type="domain" description="4-oxalocrotonate tautomerase-like" evidence="3">
    <location>
        <begin position="24"/>
        <end position="76"/>
    </location>
</feature>
<dbReference type="Pfam" id="PF01361">
    <property type="entry name" value="Tautomerase"/>
    <property type="match status" value="1"/>
</dbReference>
<evidence type="ECO:0000256" key="1">
    <source>
        <dbReference type="ARBA" id="ARBA00023235"/>
    </source>
</evidence>
<dbReference type="InterPro" id="IPR017284">
    <property type="entry name" value="Tautomerase_PptA"/>
</dbReference>
<accession>B7L7G2</accession>
<name>B7L7G2_ECO55</name>
<dbReference type="HAMAP" id="MF_00718">
    <property type="entry name" value="Tautomerase_PptA"/>
    <property type="match status" value="1"/>
</dbReference>
<reference evidence="5" key="1">
    <citation type="journal article" date="2009" name="PLoS Genet.">
        <title>Organised genome dynamics in the Escherichia coli species results in highly diverse adaptive paths.</title>
        <authorList>
            <person name="Touchon M."/>
            <person name="Hoede C."/>
            <person name="Tenaillon O."/>
            <person name="Barbe V."/>
            <person name="Baeriswyl S."/>
            <person name="Bidet P."/>
            <person name="Bingen E."/>
            <person name="Bonacorsi S."/>
            <person name="Bouchier C."/>
            <person name="Bouvet O."/>
            <person name="Calteau A."/>
            <person name="Chiapello H."/>
            <person name="Clermont O."/>
            <person name="Cruveiller S."/>
            <person name="Danchin A."/>
            <person name="Diard M."/>
            <person name="Dossat C."/>
            <person name="Karoui M.E."/>
            <person name="Frapy E."/>
            <person name="Garry L."/>
            <person name="Ghigo J.M."/>
            <person name="Gilles A.M."/>
            <person name="Johnson J."/>
            <person name="Le Bouguenec C."/>
            <person name="Lescat M."/>
            <person name="Mangenot S."/>
            <person name="Martinez-Jehanne V."/>
            <person name="Matic I."/>
            <person name="Nassif X."/>
            <person name="Oztas S."/>
            <person name="Petit M.A."/>
            <person name="Pichon C."/>
            <person name="Rouy Z."/>
            <person name="Ruf C.S."/>
            <person name="Schneider D."/>
            <person name="Tourret J."/>
            <person name="Vacherie B."/>
            <person name="Vallenet D."/>
            <person name="Medigue C."/>
            <person name="Rocha E.P.C."/>
            <person name="Denamur E."/>
        </authorList>
    </citation>
    <scope>NUCLEOTIDE SEQUENCE [LARGE SCALE GENOMIC DNA]</scope>
    <source>
        <strain evidence="5">55989 / EAEC</strain>
    </source>
</reference>
<organism evidence="4 5">
    <name type="scientific">Escherichia coli (strain 55989 / EAEC)</name>
    <dbReference type="NCBI Taxonomy" id="585055"/>
    <lineage>
        <taxon>Bacteria</taxon>
        <taxon>Pseudomonadati</taxon>
        <taxon>Pseudomonadota</taxon>
        <taxon>Gammaproteobacteria</taxon>
        <taxon>Enterobacterales</taxon>
        <taxon>Enterobacteriaceae</taxon>
        <taxon>Escherichia</taxon>
    </lineage>
</organism>
<proteinExistence type="inferred from homology"/>
<evidence type="ECO:0000256" key="2">
    <source>
        <dbReference type="HAMAP-Rule" id="MF_00718"/>
    </source>
</evidence>
<comment type="subcellular location">
    <subcellularLocation>
        <location evidence="2">Cytoplasm</location>
    </subcellularLocation>
</comment>
<feature type="active site" description="Proton acceptor; via imino nitrogen" evidence="2">
    <location>
        <position position="24"/>
    </location>
</feature>
<dbReference type="HOGENOM" id="CLU_183611_0_1_6"/>
<dbReference type="EC" id="5.3.2.-" evidence="2"/>
<dbReference type="KEGG" id="eck:EC55989_1592"/>
<comment type="similarity">
    <text evidence="2">Belongs to the 4-oxalocrotonate tautomerase family. PptA subfamily.</text>
</comment>
<feature type="initiator methionine" description="Removed" evidence="2">
    <location>
        <position position="23"/>
    </location>
</feature>
<dbReference type="AlphaFoldDB" id="B7L7G2"/>
<dbReference type="NCBIfam" id="NF002324">
    <property type="entry name" value="PRK01271.1"/>
    <property type="match status" value="1"/>
</dbReference>
<dbReference type="InterPro" id="IPR004370">
    <property type="entry name" value="4-OT-like_dom"/>
</dbReference>
<sequence>MERTENSQCVLILLTSFKRSTIMPHIDIKCFPRELDEQQKAALAADITDVIIRHLNSKDSSISIALQQIQPESWQAIWDAEIAPQMEALIKKPGYSM</sequence>
<evidence type="ECO:0000259" key="3">
    <source>
        <dbReference type="Pfam" id="PF01361"/>
    </source>
</evidence>
<dbReference type="SUPFAM" id="SSF55331">
    <property type="entry name" value="Tautomerase/MIF"/>
    <property type="match status" value="1"/>
</dbReference>
<evidence type="ECO:0000313" key="4">
    <source>
        <dbReference type="EMBL" id="CAU97448.1"/>
    </source>
</evidence>
<evidence type="ECO:0000313" key="5">
    <source>
        <dbReference type="Proteomes" id="UP000000746"/>
    </source>
</evidence>
<dbReference type="InterPro" id="IPR014347">
    <property type="entry name" value="Tautomerase/MIF_sf"/>
</dbReference>
<gene>
    <name evidence="2" type="primary">pptA</name>
    <name evidence="4" type="ordered locus">EC55989_1592</name>
</gene>
<dbReference type="Gene3D" id="3.30.429.10">
    <property type="entry name" value="Macrophage Migration Inhibitory Factor"/>
    <property type="match status" value="1"/>
</dbReference>
<comment type="subunit">
    <text evidence="2">Homodimer.</text>
</comment>
<protein>
    <recommendedName>
        <fullName evidence="2">Tautomerase PptA</fullName>
        <ecNumber evidence="2">5.3.2.-</ecNumber>
    </recommendedName>
</protein>